<evidence type="ECO:0000313" key="1">
    <source>
        <dbReference type="EMBL" id="KAJ4702135.1"/>
    </source>
</evidence>
<organism evidence="1 2">
    <name type="scientific">Melia azedarach</name>
    <name type="common">Chinaberry tree</name>
    <dbReference type="NCBI Taxonomy" id="155640"/>
    <lineage>
        <taxon>Eukaryota</taxon>
        <taxon>Viridiplantae</taxon>
        <taxon>Streptophyta</taxon>
        <taxon>Embryophyta</taxon>
        <taxon>Tracheophyta</taxon>
        <taxon>Spermatophyta</taxon>
        <taxon>Magnoliopsida</taxon>
        <taxon>eudicotyledons</taxon>
        <taxon>Gunneridae</taxon>
        <taxon>Pentapetalae</taxon>
        <taxon>rosids</taxon>
        <taxon>malvids</taxon>
        <taxon>Sapindales</taxon>
        <taxon>Meliaceae</taxon>
        <taxon>Melia</taxon>
    </lineage>
</organism>
<proteinExistence type="predicted"/>
<dbReference type="Proteomes" id="UP001164539">
    <property type="component" value="Chromosome 14"/>
</dbReference>
<sequence>MNTPIGVRENAASVGAARYGETGERMARLIRPLMQWPRLQQHSCYRAPLNNFLSSFLQSTISTKETTPFSLSLTSTPLSSHRNVHHRPRAIRPPNAPLSDPREDDSTSDSDSDEKKSRNQKKREAKRAVRWGMQLAAFSTPQIKRILRVASLDEDVFDAIMLVKRLGPDVREGKRRQFNYIGKLLREVEPELMEALIQATKVGDHGTLQALASSHTQNVEDDDEESEETDGNNEEEDSDEYINLATRWYDGLISKDVKITNEVYSVHSVDFDRQELRKLVKRVLTVRQSRATADGNEGENEQANATVMRAKKSLTRFLRTLAKQTSVNHT</sequence>
<gene>
    <name evidence="1" type="ORF">OWV82_025259</name>
</gene>
<accession>A0ACC1WW16</accession>
<name>A0ACC1WW16_MELAZ</name>
<comment type="caution">
    <text evidence="1">The sequence shown here is derived from an EMBL/GenBank/DDBJ whole genome shotgun (WGS) entry which is preliminary data.</text>
</comment>
<dbReference type="EMBL" id="CM051407">
    <property type="protein sequence ID" value="KAJ4702135.1"/>
    <property type="molecule type" value="Genomic_DNA"/>
</dbReference>
<reference evidence="1 2" key="1">
    <citation type="journal article" date="2023" name="Science">
        <title>Complex scaffold remodeling in plant triterpene biosynthesis.</title>
        <authorList>
            <person name="De La Pena R."/>
            <person name="Hodgson H."/>
            <person name="Liu J.C."/>
            <person name="Stephenson M.J."/>
            <person name="Martin A.C."/>
            <person name="Owen C."/>
            <person name="Harkess A."/>
            <person name="Leebens-Mack J."/>
            <person name="Jimenez L.E."/>
            <person name="Osbourn A."/>
            <person name="Sattely E.S."/>
        </authorList>
    </citation>
    <scope>NUCLEOTIDE SEQUENCE [LARGE SCALE GENOMIC DNA]</scope>
    <source>
        <strain evidence="2">cv. JPN11</strain>
        <tissue evidence="1">Leaf</tissue>
    </source>
</reference>
<evidence type="ECO:0000313" key="2">
    <source>
        <dbReference type="Proteomes" id="UP001164539"/>
    </source>
</evidence>
<protein>
    <submittedName>
        <fullName evidence="1">UPF0307 protein</fullName>
    </submittedName>
</protein>
<keyword evidence="2" id="KW-1185">Reference proteome</keyword>